<dbReference type="Gene3D" id="3.30.2310.20">
    <property type="entry name" value="RelE-like"/>
    <property type="match status" value="1"/>
</dbReference>
<dbReference type="InterPro" id="IPR035093">
    <property type="entry name" value="RelE/ParE_toxin_dom_sf"/>
</dbReference>
<comment type="caution">
    <text evidence="3">The sequence shown here is derived from an EMBL/GenBank/DDBJ whole genome shotgun (WGS) entry which is preliminary data.</text>
</comment>
<dbReference type="InterPro" id="IPR007712">
    <property type="entry name" value="RelE/ParE_toxin"/>
</dbReference>
<keyword evidence="4" id="KW-1185">Reference proteome</keyword>
<sequence length="111" mass="13180">MKFELRLSSEAERSIEDQQLWYEDDEKNGGIQLAKRWLDSLQTALTTLAEHPERHGFAPENGRWNPEIPIRQLRFKPWKTPSAWRVLYVVDPDLMSVTVLQIRHEKRPPLF</sequence>
<dbReference type="PROSITE" id="PS50003">
    <property type="entry name" value="PH_DOMAIN"/>
    <property type="match status" value="1"/>
</dbReference>
<evidence type="ECO:0000313" key="3">
    <source>
        <dbReference type="EMBL" id="MBK1815797.1"/>
    </source>
</evidence>
<dbReference type="InterPro" id="IPR001849">
    <property type="entry name" value="PH_domain"/>
</dbReference>
<accession>A0A934V761</accession>
<organism evidence="3 4">
    <name type="scientific">Luteolibacter yonseiensis</name>
    <dbReference type="NCBI Taxonomy" id="1144680"/>
    <lineage>
        <taxon>Bacteria</taxon>
        <taxon>Pseudomonadati</taxon>
        <taxon>Verrucomicrobiota</taxon>
        <taxon>Verrucomicrobiia</taxon>
        <taxon>Verrucomicrobiales</taxon>
        <taxon>Verrucomicrobiaceae</taxon>
        <taxon>Luteolibacter</taxon>
    </lineage>
</organism>
<reference evidence="3" key="1">
    <citation type="submission" date="2021-01" db="EMBL/GenBank/DDBJ databases">
        <title>Modified the classification status of verrucomicrobia.</title>
        <authorList>
            <person name="Feng X."/>
        </authorList>
    </citation>
    <scope>NUCLEOTIDE SEQUENCE</scope>
    <source>
        <strain evidence="3">JCM 18052</strain>
    </source>
</reference>
<evidence type="ECO:0000256" key="1">
    <source>
        <dbReference type="ARBA" id="ARBA00022649"/>
    </source>
</evidence>
<name>A0A934V761_9BACT</name>
<dbReference type="EMBL" id="JAENIK010000009">
    <property type="protein sequence ID" value="MBK1815797.1"/>
    <property type="molecule type" value="Genomic_DNA"/>
</dbReference>
<proteinExistence type="predicted"/>
<evidence type="ECO:0000259" key="2">
    <source>
        <dbReference type="PROSITE" id="PS50003"/>
    </source>
</evidence>
<keyword evidence="1" id="KW-1277">Toxin-antitoxin system</keyword>
<dbReference type="Pfam" id="PF05016">
    <property type="entry name" value="ParE_toxin"/>
    <property type="match status" value="1"/>
</dbReference>
<evidence type="ECO:0000313" key="4">
    <source>
        <dbReference type="Proteomes" id="UP000600139"/>
    </source>
</evidence>
<dbReference type="Proteomes" id="UP000600139">
    <property type="component" value="Unassembled WGS sequence"/>
</dbReference>
<dbReference type="AlphaFoldDB" id="A0A934V761"/>
<gene>
    <name evidence="3" type="ORF">JIN84_09220</name>
</gene>
<protein>
    <submittedName>
        <fullName evidence="3">Type II toxin-antitoxin system RelE/ParE family toxin</fullName>
    </submittedName>
</protein>
<feature type="domain" description="PH" evidence="2">
    <location>
        <begin position="1"/>
        <end position="46"/>
    </location>
</feature>
<dbReference type="RefSeq" id="WP_200350753.1">
    <property type="nucleotide sequence ID" value="NZ_BAABHZ010000008.1"/>
</dbReference>